<organism evidence="1 2">
    <name type="scientific">Hevea brasiliensis</name>
    <name type="common">Para rubber tree</name>
    <name type="synonym">Siphonia brasiliensis</name>
    <dbReference type="NCBI Taxonomy" id="3981"/>
    <lineage>
        <taxon>Eukaryota</taxon>
        <taxon>Viridiplantae</taxon>
        <taxon>Streptophyta</taxon>
        <taxon>Embryophyta</taxon>
        <taxon>Tracheophyta</taxon>
        <taxon>Spermatophyta</taxon>
        <taxon>Magnoliopsida</taxon>
        <taxon>eudicotyledons</taxon>
        <taxon>Gunneridae</taxon>
        <taxon>Pentapetalae</taxon>
        <taxon>rosids</taxon>
        <taxon>fabids</taxon>
        <taxon>Malpighiales</taxon>
        <taxon>Euphorbiaceae</taxon>
        <taxon>Crotonoideae</taxon>
        <taxon>Micrandreae</taxon>
        <taxon>Hevea</taxon>
    </lineage>
</organism>
<sequence>MVEEGSAGLGILGPEDWFISRGQGRRVLRWLVMLMVEGGGDGNGRRGNDYGITVPAVVVTVAEAEVVVLWTGGHHPFTVGSLISDGSGKSSLDCLLCEDECSPPPFGHFPVNLRYLNV</sequence>
<dbReference type="EMBL" id="JAAGAX010000008">
    <property type="protein sequence ID" value="KAF2305912.1"/>
    <property type="molecule type" value="Genomic_DNA"/>
</dbReference>
<protein>
    <submittedName>
        <fullName evidence="1">Uncharacterized protein</fullName>
    </submittedName>
</protein>
<dbReference type="Proteomes" id="UP000467840">
    <property type="component" value="Chromosome 9"/>
</dbReference>
<reference evidence="1 2" key="1">
    <citation type="journal article" date="2020" name="Mol. Plant">
        <title>The Chromosome-Based Rubber Tree Genome Provides New Insights into Spurge Genome Evolution and Rubber Biosynthesis.</title>
        <authorList>
            <person name="Liu J."/>
            <person name="Shi C."/>
            <person name="Shi C.C."/>
            <person name="Li W."/>
            <person name="Zhang Q.J."/>
            <person name="Zhang Y."/>
            <person name="Li K."/>
            <person name="Lu H.F."/>
            <person name="Shi C."/>
            <person name="Zhu S.T."/>
            <person name="Xiao Z.Y."/>
            <person name="Nan H."/>
            <person name="Yue Y."/>
            <person name="Zhu X.G."/>
            <person name="Wu Y."/>
            <person name="Hong X.N."/>
            <person name="Fan G.Y."/>
            <person name="Tong Y."/>
            <person name="Zhang D."/>
            <person name="Mao C.L."/>
            <person name="Liu Y.L."/>
            <person name="Hao S.J."/>
            <person name="Liu W.Q."/>
            <person name="Lv M.Q."/>
            <person name="Zhang H.B."/>
            <person name="Liu Y."/>
            <person name="Hu-Tang G.R."/>
            <person name="Wang J.P."/>
            <person name="Wang J.H."/>
            <person name="Sun Y.H."/>
            <person name="Ni S.B."/>
            <person name="Chen W.B."/>
            <person name="Zhang X.C."/>
            <person name="Jiao Y.N."/>
            <person name="Eichler E.E."/>
            <person name="Li G.H."/>
            <person name="Liu X."/>
            <person name="Gao L.Z."/>
        </authorList>
    </citation>
    <scope>NUCLEOTIDE SEQUENCE [LARGE SCALE GENOMIC DNA]</scope>
    <source>
        <strain evidence="2">cv. GT1</strain>
        <tissue evidence="1">Leaf</tissue>
    </source>
</reference>
<name>A0A6A6LWS3_HEVBR</name>
<evidence type="ECO:0000313" key="2">
    <source>
        <dbReference type="Proteomes" id="UP000467840"/>
    </source>
</evidence>
<comment type="caution">
    <text evidence="1">The sequence shown here is derived from an EMBL/GenBank/DDBJ whole genome shotgun (WGS) entry which is preliminary data.</text>
</comment>
<evidence type="ECO:0000313" key="1">
    <source>
        <dbReference type="EMBL" id="KAF2305912.1"/>
    </source>
</evidence>
<dbReference type="AlphaFoldDB" id="A0A6A6LWS3"/>
<keyword evidence="2" id="KW-1185">Reference proteome</keyword>
<accession>A0A6A6LWS3</accession>
<proteinExistence type="predicted"/>
<gene>
    <name evidence="1" type="ORF">GH714_008836</name>
</gene>